<dbReference type="GO" id="GO:0005829">
    <property type="term" value="C:cytosol"/>
    <property type="evidence" value="ECO:0007669"/>
    <property type="project" value="TreeGrafter"/>
</dbReference>
<dbReference type="Proteomes" id="UP000037773">
    <property type="component" value="Unassembled WGS sequence"/>
</dbReference>
<evidence type="ECO:0000256" key="6">
    <source>
        <dbReference type="ARBA" id="ARBA00022741"/>
    </source>
</evidence>
<dbReference type="PANTHER" id="PTHR21327:SF18">
    <property type="entry name" value="3,4-DIHYDROXY-2-BUTANONE 4-PHOSPHATE SYNTHASE"/>
    <property type="match status" value="1"/>
</dbReference>
<comment type="catalytic activity">
    <reaction evidence="10">
        <text>GTP + 4 H2O = 2,5-diamino-6-hydroxy-4-(5-phosphoribosylamino)-pyrimidine + formate + 2 phosphate + 3 H(+)</text>
        <dbReference type="Rhea" id="RHEA:23704"/>
        <dbReference type="ChEBI" id="CHEBI:15377"/>
        <dbReference type="ChEBI" id="CHEBI:15378"/>
        <dbReference type="ChEBI" id="CHEBI:15740"/>
        <dbReference type="ChEBI" id="CHEBI:37565"/>
        <dbReference type="ChEBI" id="CHEBI:43474"/>
        <dbReference type="ChEBI" id="CHEBI:58614"/>
        <dbReference type="EC" id="3.5.4.25"/>
    </reaction>
</comment>
<dbReference type="NCBIfam" id="NF001591">
    <property type="entry name" value="PRK00393.1"/>
    <property type="match status" value="1"/>
</dbReference>
<reference evidence="12 13" key="1">
    <citation type="submission" date="2015-07" db="EMBL/GenBank/DDBJ databases">
        <authorList>
            <person name="Noorani M."/>
        </authorList>
    </citation>
    <scope>NUCLEOTIDE SEQUENCE [LARGE SCALE GENOMIC DNA]</scope>
    <source>
        <strain evidence="12 13">NRRL B-24567</strain>
    </source>
</reference>
<keyword evidence="4" id="KW-0686">Riboflavin biosynthesis</keyword>
<evidence type="ECO:0000256" key="9">
    <source>
        <dbReference type="ARBA" id="ARBA00023134"/>
    </source>
</evidence>
<dbReference type="PATRIC" id="fig|36816.3.peg.7350"/>
<dbReference type="CDD" id="cd00641">
    <property type="entry name" value="GTP_cyclohydro2"/>
    <property type="match status" value="1"/>
</dbReference>
<evidence type="ECO:0000256" key="8">
    <source>
        <dbReference type="ARBA" id="ARBA00022833"/>
    </source>
</evidence>
<sequence length="207" mass="22371">MTALPQTASVRARVPVTLHRATGRPAELVTFHGLPDAQEHLACVLPYAPQAVPLVRLHSECLTGDVLGSARCDCGPQLDEALTALADEGGVLLYLRQEGRGIGLYNKLDTYVLQDQDIDTFSANRIIGRGEDERDYRSAAAMLRALGLTRIRLLTNNPDKVAQLRDLGIRVEAVLPTGVHLTDENARYLSAKARTGHTLALLKGASA</sequence>
<dbReference type="Pfam" id="PF00925">
    <property type="entry name" value="GTP_cyclohydro2"/>
    <property type="match status" value="1"/>
</dbReference>
<evidence type="ECO:0000313" key="12">
    <source>
        <dbReference type="EMBL" id="KOT29650.1"/>
    </source>
</evidence>
<dbReference type="UniPathway" id="UPA00275"/>
<evidence type="ECO:0000256" key="2">
    <source>
        <dbReference type="ARBA" id="ARBA00004853"/>
    </source>
</evidence>
<dbReference type="RefSeq" id="WP_030836700.1">
    <property type="nucleotide sequence ID" value="NZ_JBFBKA010000017.1"/>
</dbReference>
<keyword evidence="13" id="KW-1185">Reference proteome</keyword>
<gene>
    <name evidence="12" type="ORF">ADK41_33780</name>
</gene>
<keyword evidence="8" id="KW-0862">Zinc</keyword>
<dbReference type="InterPro" id="IPR000926">
    <property type="entry name" value="RibA"/>
</dbReference>
<dbReference type="SUPFAM" id="SSF142695">
    <property type="entry name" value="RibA-like"/>
    <property type="match status" value="1"/>
</dbReference>
<evidence type="ECO:0000259" key="11">
    <source>
        <dbReference type="Pfam" id="PF00925"/>
    </source>
</evidence>
<dbReference type="InterPro" id="IPR032677">
    <property type="entry name" value="GTP_cyclohydro_II"/>
</dbReference>
<dbReference type="GO" id="GO:0003935">
    <property type="term" value="F:GTP cyclohydrolase II activity"/>
    <property type="evidence" value="ECO:0007669"/>
    <property type="project" value="UniProtKB-EC"/>
</dbReference>
<dbReference type="GO" id="GO:0009231">
    <property type="term" value="P:riboflavin biosynthetic process"/>
    <property type="evidence" value="ECO:0007669"/>
    <property type="project" value="UniProtKB-UniPathway"/>
</dbReference>
<dbReference type="EC" id="3.5.4.25" evidence="3"/>
<evidence type="ECO:0000256" key="1">
    <source>
        <dbReference type="ARBA" id="ARBA00001947"/>
    </source>
</evidence>
<keyword evidence="5" id="KW-0479">Metal-binding</keyword>
<evidence type="ECO:0000256" key="7">
    <source>
        <dbReference type="ARBA" id="ARBA00022801"/>
    </source>
</evidence>
<name>A0A0M9X5Z2_9ACTN</name>
<protein>
    <recommendedName>
        <fullName evidence="3">GTP cyclohydrolase II</fullName>
        <ecNumber evidence="3">3.5.4.25</ecNumber>
    </recommendedName>
</protein>
<dbReference type="PANTHER" id="PTHR21327">
    <property type="entry name" value="GTP CYCLOHYDROLASE II-RELATED"/>
    <property type="match status" value="1"/>
</dbReference>
<keyword evidence="6" id="KW-0547">Nucleotide-binding</keyword>
<organism evidence="12 13">
    <name type="scientific">Streptomyces caelestis</name>
    <dbReference type="NCBI Taxonomy" id="36816"/>
    <lineage>
        <taxon>Bacteria</taxon>
        <taxon>Bacillati</taxon>
        <taxon>Actinomycetota</taxon>
        <taxon>Actinomycetes</taxon>
        <taxon>Kitasatosporales</taxon>
        <taxon>Streptomycetaceae</taxon>
        <taxon>Streptomyces</taxon>
    </lineage>
</organism>
<dbReference type="GO" id="GO:0046872">
    <property type="term" value="F:metal ion binding"/>
    <property type="evidence" value="ECO:0007669"/>
    <property type="project" value="UniProtKB-KW"/>
</dbReference>
<feature type="domain" description="GTP cyclohydrolase II" evidence="11">
    <location>
        <begin position="17"/>
        <end position="173"/>
    </location>
</feature>
<proteinExistence type="predicted"/>
<evidence type="ECO:0000313" key="13">
    <source>
        <dbReference type="Proteomes" id="UP000037773"/>
    </source>
</evidence>
<comment type="caution">
    <text evidence="12">The sequence shown here is derived from an EMBL/GenBank/DDBJ whole genome shotgun (WGS) entry which is preliminary data.</text>
</comment>
<dbReference type="InterPro" id="IPR036144">
    <property type="entry name" value="RibA-like_sf"/>
</dbReference>
<comment type="cofactor">
    <cofactor evidence="1">
        <name>Zn(2+)</name>
        <dbReference type="ChEBI" id="CHEBI:29105"/>
    </cofactor>
</comment>
<dbReference type="EMBL" id="LGCN01000247">
    <property type="protein sequence ID" value="KOT29650.1"/>
    <property type="molecule type" value="Genomic_DNA"/>
</dbReference>
<evidence type="ECO:0000256" key="4">
    <source>
        <dbReference type="ARBA" id="ARBA00022619"/>
    </source>
</evidence>
<keyword evidence="9" id="KW-0342">GTP-binding</keyword>
<accession>A0A0M9X5Z2</accession>
<evidence type="ECO:0000256" key="3">
    <source>
        <dbReference type="ARBA" id="ARBA00012762"/>
    </source>
</evidence>
<dbReference type="AlphaFoldDB" id="A0A0M9X5Z2"/>
<dbReference type="Gene3D" id="3.40.50.10990">
    <property type="entry name" value="GTP cyclohydrolase II"/>
    <property type="match status" value="1"/>
</dbReference>
<evidence type="ECO:0000256" key="5">
    <source>
        <dbReference type="ARBA" id="ARBA00022723"/>
    </source>
</evidence>
<dbReference type="GO" id="GO:0005525">
    <property type="term" value="F:GTP binding"/>
    <property type="evidence" value="ECO:0007669"/>
    <property type="project" value="UniProtKB-KW"/>
</dbReference>
<comment type="pathway">
    <text evidence="2">Cofactor biosynthesis; riboflavin biosynthesis; 5-amino-6-(D-ribitylamino)uracil from GTP: step 1/4.</text>
</comment>
<evidence type="ECO:0000256" key="10">
    <source>
        <dbReference type="ARBA" id="ARBA00049295"/>
    </source>
</evidence>
<keyword evidence="7 12" id="KW-0378">Hydrolase</keyword>